<accession>A0A7G4WHZ4</accession>
<evidence type="ECO:0000256" key="5">
    <source>
        <dbReference type="RuleBase" id="RU367124"/>
    </source>
</evidence>
<keyword evidence="4 5" id="KW-0732">Signal</keyword>
<name>A0A7G4WHZ4_9STRA</name>
<organism evidence="7">
    <name type="scientific">Phytophthora agathidicida</name>
    <dbReference type="NCBI Taxonomy" id="1642459"/>
    <lineage>
        <taxon>Eukaryota</taxon>
        <taxon>Sar</taxon>
        <taxon>Stramenopiles</taxon>
        <taxon>Oomycota</taxon>
        <taxon>Peronosporomycetes</taxon>
        <taxon>Peronosporales</taxon>
        <taxon>Peronosporaceae</taxon>
        <taxon>Phytophthora</taxon>
    </lineage>
</organism>
<evidence type="ECO:0000256" key="1">
    <source>
        <dbReference type="ARBA" id="ARBA00004613"/>
    </source>
</evidence>
<sequence>MRISFILLAATAVTFIASGNALASDFDKVAISTMTSSDHVQSIDAAQNNNAGKRFLRRRKTHHEDDEEDEERGTGAKMLSSETFKKEMFQKWLDANKSSYTVFVDIFKEKEKYRGLYNDYAAFRKAANPYP</sequence>
<evidence type="ECO:0000313" key="7">
    <source>
        <dbReference type="EMBL" id="QMU24829.1"/>
    </source>
</evidence>
<comment type="similarity">
    <text evidence="2 5">Belongs to the RxLR effector family.</text>
</comment>
<reference evidence="7" key="1">
    <citation type="journal article" date="2020" name="Mol. Plant">
        <title>Functional analysis of RXLR effectors from the New Zealand kauri dieback pathogen Phytophthora agathidicida.</title>
        <authorList>
            <person name="Guo Y."/>
            <person name="Dupont P.Y."/>
            <person name="Mesarich C.H."/>
            <person name="Yang B."/>
            <person name="McDougal R.L."/>
            <person name="Panda P."/>
            <person name="Dijkwel P."/>
            <person name="Studholme D.J."/>
            <person name="Sambles C."/>
            <person name="Win J."/>
            <person name="Wang Y."/>
            <person name="Williams N.M."/>
            <person name="Bradshaw R.E."/>
        </authorList>
    </citation>
    <scope>NUCLEOTIDE SEQUENCE</scope>
    <source>
        <strain evidence="7">3770</strain>
    </source>
</reference>
<keyword evidence="3 5" id="KW-0964">Secreted</keyword>
<feature type="signal peptide" evidence="5">
    <location>
        <begin position="1"/>
        <end position="21"/>
    </location>
</feature>
<comment type="function">
    <text evidence="5">Effector that suppresses plant defense responses during pathogen infection.</text>
</comment>
<dbReference type="Pfam" id="PF16810">
    <property type="entry name" value="RXLR"/>
    <property type="match status" value="1"/>
</dbReference>
<evidence type="ECO:0000256" key="2">
    <source>
        <dbReference type="ARBA" id="ARBA00010400"/>
    </source>
</evidence>
<evidence type="ECO:0000256" key="4">
    <source>
        <dbReference type="ARBA" id="ARBA00022729"/>
    </source>
</evidence>
<comment type="subcellular location">
    <subcellularLocation>
        <location evidence="1 5">Secreted</location>
    </subcellularLocation>
</comment>
<comment type="domain">
    <text evidence="5">The RxLR-dEER motif acts to carry the protein into the host cell cytoplasm through binding to cell surface phosphatidylinositol-3-phosphate.</text>
</comment>
<dbReference type="GO" id="GO:0005576">
    <property type="term" value="C:extracellular region"/>
    <property type="evidence" value="ECO:0007669"/>
    <property type="project" value="UniProtKB-SubCell"/>
</dbReference>
<evidence type="ECO:0000256" key="3">
    <source>
        <dbReference type="ARBA" id="ARBA00022525"/>
    </source>
</evidence>
<feature type="region of interest" description="Disordered" evidence="6">
    <location>
        <begin position="51"/>
        <end position="77"/>
    </location>
</feature>
<feature type="chain" id="PRO_5029034504" description="RxLR effector protein" evidence="5">
    <location>
        <begin position="22"/>
        <end position="131"/>
    </location>
</feature>
<dbReference type="EMBL" id="MT503105">
    <property type="protein sequence ID" value="QMU24829.1"/>
    <property type="molecule type" value="Genomic_DNA"/>
</dbReference>
<protein>
    <recommendedName>
        <fullName evidence="5">RxLR effector protein</fullName>
    </recommendedName>
</protein>
<proteinExistence type="inferred from homology"/>
<dbReference type="InterPro" id="IPR031825">
    <property type="entry name" value="RXLR"/>
</dbReference>
<evidence type="ECO:0000256" key="6">
    <source>
        <dbReference type="SAM" id="MobiDB-lite"/>
    </source>
</evidence>
<gene>
    <name evidence="7" type="primary">PaRXLR5</name>
</gene>
<dbReference type="AlphaFoldDB" id="A0A7G4WHZ4"/>